<reference evidence="5 6" key="1">
    <citation type="submission" date="2019-11" db="EMBL/GenBank/DDBJ databases">
        <title>Whole genome sequence of Oryza granulata.</title>
        <authorList>
            <person name="Li W."/>
        </authorList>
    </citation>
    <scope>NUCLEOTIDE SEQUENCE [LARGE SCALE GENOMIC DNA]</scope>
    <source>
        <strain evidence="6">cv. Menghai</strain>
        <tissue evidence="5">Leaf</tissue>
    </source>
</reference>
<dbReference type="GO" id="GO:0004843">
    <property type="term" value="F:cysteine-type deubiquitinase activity"/>
    <property type="evidence" value="ECO:0007669"/>
    <property type="project" value="InterPro"/>
</dbReference>
<keyword evidence="1" id="KW-0833">Ubl conjugation pathway</keyword>
<dbReference type="InterPro" id="IPR011990">
    <property type="entry name" value="TPR-like_helical_dom_sf"/>
</dbReference>
<dbReference type="PANTHER" id="PTHR22975:SF19">
    <property type="entry name" value="EXPRESSED PROTEIN"/>
    <property type="match status" value="1"/>
</dbReference>
<proteinExistence type="predicted"/>
<dbReference type="OrthoDB" id="674166at2759"/>
<dbReference type="InterPro" id="IPR006865">
    <property type="entry name" value="DUF629"/>
</dbReference>
<dbReference type="GO" id="GO:0016579">
    <property type="term" value="P:protein deubiquitination"/>
    <property type="evidence" value="ECO:0007669"/>
    <property type="project" value="InterPro"/>
</dbReference>
<feature type="domain" description="DUF629" evidence="4">
    <location>
        <begin position="178"/>
        <end position="300"/>
    </location>
</feature>
<dbReference type="InterPro" id="IPR001394">
    <property type="entry name" value="Peptidase_C19_UCH"/>
</dbReference>
<feature type="domain" description="Peptidase C19 ubiquitin carboxyl-terminal hydrolase" evidence="3">
    <location>
        <begin position="588"/>
        <end position="865"/>
    </location>
</feature>
<dbReference type="AlphaFoldDB" id="A0A6G1D4X9"/>
<dbReference type="SUPFAM" id="SSF48452">
    <property type="entry name" value="TPR-like"/>
    <property type="match status" value="1"/>
</dbReference>
<keyword evidence="2" id="KW-0378">Hydrolase</keyword>
<dbReference type="EMBL" id="SPHZ02000007">
    <property type="protein sequence ID" value="KAF0907437.1"/>
    <property type="molecule type" value="Genomic_DNA"/>
</dbReference>
<dbReference type="Pfam" id="PF04780">
    <property type="entry name" value="DUF629"/>
    <property type="match status" value="1"/>
</dbReference>
<evidence type="ECO:0000313" key="5">
    <source>
        <dbReference type="EMBL" id="KAF0907437.1"/>
    </source>
</evidence>
<comment type="caution">
    <text evidence="5">The sequence shown here is derived from an EMBL/GenBank/DDBJ whole genome shotgun (WGS) entry which is preliminary data.</text>
</comment>
<evidence type="ECO:0000259" key="4">
    <source>
        <dbReference type="Pfam" id="PF04780"/>
    </source>
</evidence>
<dbReference type="Gene3D" id="1.25.40.10">
    <property type="entry name" value="Tetratricopeptide repeat domain"/>
    <property type="match status" value="1"/>
</dbReference>
<organism evidence="5 6">
    <name type="scientific">Oryza meyeriana var. granulata</name>
    <dbReference type="NCBI Taxonomy" id="110450"/>
    <lineage>
        <taxon>Eukaryota</taxon>
        <taxon>Viridiplantae</taxon>
        <taxon>Streptophyta</taxon>
        <taxon>Embryophyta</taxon>
        <taxon>Tracheophyta</taxon>
        <taxon>Spermatophyta</taxon>
        <taxon>Magnoliopsida</taxon>
        <taxon>Liliopsida</taxon>
        <taxon>Poales</taxon>
        <taxon>Poaceae</taxon>
        <taxon>BOP clade</taxon>
        <taxon>Oryzoideae</taxon>
        <taxon>Oryzeae</taxon>
        <taxon>Oryzinae</taxon>
        <taxon>Oryza</taxon>
        <taxon>Oryza meyeriana</taxon>
    </lineage>
</organism>
<accession>A0A6G1D4X9</accession>
<protein>
    <submittedName>
        <fullName evidence="5">Uncharacterized protein</fullName>
    </submittedName>
</protein>
<dbReference type="InterPro" id="IPR052398">
    <property type="entry name" value="Ubiquitin_hydrolase_53/54"/>
</dbReference>
<sequence length="892" mass="101924">MAGVGEPKPTNRDWSDCDPTFAEEADTAIGALWGPDGYGLATQLVSKYPDSPLAYTILAEWHRVRMDPQMATAHFRSAEALAPRCPQIAYQLAAMLIDMGSWDEAVEVCDRSLLVPEPTDPALHFPYRRNCIVTKSAEHRIAYTREGIRRLRLGAGMGKGTAVPPELPPERAELHRARDLWRGMSEEKRQAFLEVSFEDMKSYCRSEGLLEMLRLLPVVEEFIWACESFKLWACPLCTCSINGSHDDTLISLHDDTQFMLHMENFHIEIKDEEYKKLRSSMPERIPDIEMELLKSWRWEPKPIDGDDLAERTKILSEIKRIVFQLIDMDVISLNLLFIIHKFIMSRVRPVKPLVVSICACCGIGQLSSVHLKELYELLEPLTHTLKGYEHQKYRNGEQESQQDSPVVTIRLKETGTYMSFGCGKIASTKTDGSNQADESLNSLFHESLLDDTLATWVHMRQRCLNLGPDILNTISEALDKLKLKCSLCEELKQIQGDVYFLPDAIFESDIDVKPYFHSGIGSVQVEMLLIDAEVDYQKERLLETCEMDWFPVILHIAKACLLAKLNNNPPQKALLLCPLNGPELEAPLDVILRSLWHLRRFHDTLQKIPCKCPDVKDGDSQIGKKLREIFDSWDNDKEGKPCDPCCSTRFADFTSSLVYKKDAKRRTATEIVKLIFRRLHSSQTPLHFEFKGETLELQTVVEPTLLGCICLTHDLFGLHICENKCNCVNELPTKYEHATFLHSVDLSAVGKTKLESFSELLKATESRIGSCGHKFARYSLLYPPHLFMTVFKWKDIEVSHINMHEVLISLAAELNINHIYGGLHSGCMYTLVSAVCCNDQGQYLCFARNKNRWLIYDNNRVTCAESWEESIQRYSQDNLCPEFLFFELEHVE</sequence>
<evidence type="ECO:0000256" key="1">
    <source>
        <dbReference type="ARBA" id="ARBA00022786"/>
    </source>
</evidence>
<evidence type="ECO:0000256" key="2">
    <source>
        <dbReference type="ARBA" id="ARBA00022801"/>
    </source>
</evidence>
<evidence type="ECO:0000259" key="3">
    <source>
        <dbReference type="Pfam" id="PF00443"/>
    </source>
</evidence>
<dbReference type="Gene3D" id="3.90.70.10">
    <property type="entry name" value="Cysteine proteinases"/>
    <property type="match status" value="1"/>
</dbReference>
<dbReference type="Proteomes" id="UP000479710">
    <property type="component" value="Unassembled WGS sequence"/>
</dbReference>
<keyword evidence="6" id="KW-1185">Reference proteome</keyword>
<name>A0A6G1D4X9_9ORYZ</name>
<evidence type="ECO:0000313" key="6">
    <source>
        <dbReference type="Proteomes" id="UP000479710"/>
    </source>
</evidence>
<dbReference type="Pfam" id="PF00443">
    <property type="entry name" value="UCH"/>
    <property type="match status" value="1"/>
</dbReference>
<gene>
    <name evidence="5" type="ORF">E2562_017373</name>
</gene>
<dbReference type="PANTHER" id="PTHR22975">
    <property type="entry name" value="UBIQUITIN SPECIFIC PROTEINASE"/>
    <property type="match status" value="1"/>
</dbReference>